<organism evidence="1 2">
    <name type="scientific">Bacillus phage BPS10C</name>
    <dbReference type="NCBI Taxonomy" id="1277886"/>
    <lineage>
        <taxon>Viruses</taxon>
        <taxon>Duplodnaviria</taxon>
        <taxon>Heunggongvirae</taxon>
        <taxon>Uroviricota</taxon>
        <taxon>Caudoviricetes</taxon>
        <taxon>Herelleviridae</taxon>
        <taxon>Bastillevirinae</taxon>
        <taxon>Wphvirus</taxon>
        <taxon>Wphvirus BPS10C</taxon>
    </lineage>
</organism>
<dbReference type="RefSeq" id="YP_009002951.1">
    <property type="nucleotide sequence ID" value="NC_023501.1"/>
</dbReference>
<gene>
    <name evidence="1" type="ORF">BPS10C_065</name>
</gene>
<sequence length="138" mass="16010">MSKTKKETYALACVHNKGNGKEEFIDIKLTKSSKKVKFIHRYEDERTPPLKVKLRYAKVLALTNELERIIKDEPNCFRGEFKGEDHSVIVKNTNCQYGGILSFELEEDYNGYETIHVNRTDIVNLISHLKELMSIMNS</sequence>
<reference evidence="1 2" key="1">
    <citation type="journal article" date="2014" name="Arch. Virol.">
        <title>Characterization and genome analysis of the Bacillus cereus-infecting bacteriophages BPS10C and BPS13.</title>
        <authorList>
            <person name="Shin H."/>
            <person name="Lee J.H."/>
            <person name="Park J."/>
            <person name="Heu S."/>
            <person name="Ryu S."/>
        </authorList>
    </citation>
    <scope>NUCLEOTIDE SEQUENCE [LARGE SCALE GENOMIC DNA]</scope>
</reference>
<dbReference type="OrthoDB" id="37117at10239"/>
<evidence type="ECO:0000313" key="1">
    <source>
        <dbReference type="EMBL" id="AGI12062.1"/>
    </source>
</evidence>
<accession>W5QUT9</accession>
<dbReference type="KEGG" id="vg:18480102"/>
<keyword evidence="2" id="KW-1185">Reference proteome</keyword>
<evidence type="ECO:0000313" key="2">
    <source>
        <dbReference type="Proteomes" id="UP000019162"/>
    </source>
</evidence>
<dbReference type="EMBL" id="KC430106">
    <property type="protein sequence ID" value="AGI12062.1"/>
    <property type="molecule type" value="Genomic_DNA"/>
</dbReference>
<proteinExistence type="predicted"/>
<dbReference type="Proteomes" id="UP000019162">
    <property type="component" value="Segment"/>
</dbReference>
<name>W5QUT9_9CAUD</name>
<protein>
    <submittedName>
        <fullName evidence="1">Uncharacterized protein</fullName>
    </submittedName>
</protein>
<dbReference type="GeneID" id="18480102"/>